<evidence type="ECO:0000259" key="6">
    <source>
        <dbReference type="SMART" id="SM01238"/>
    </source>
</evidence>
<evidence type="ECO:0000256" key="4">
    <source>
        <dbReference type="ARBA" id="ARBA00035129"/>
    </source>
</evidence>
<dbReference type="STRING" id="1399860.A0A2C5YCF0"/>
<dbReference type="InterPro" id="IPR039603">
    <property type="entry name" value="Ribosomal_mS41"/>
</dbReference>
<proteinExistence type="inferred from homology"/>
<comment type="similarity">
    <text evidence="2">Belongs to the mitochondrion-specific ribosomal protein mS41 family.</text>
</comment>
<dbReference type="InterPro" id="IPR019083">
    <property type="entry name" value="SAM_Ribosomal_mS41"/>
</dbReference>
<comment type="subcellular location">
    <subcellularLocation>
        <location evidence="1">Mitochondrion</location>
    </subcellularLocation>
</comment>
<sequence>MFPGSCLDSQAGTMRCERLRPYLRLLSPRLSSPGIAQSRWLHQRKELPIPRPLPFVPDVQTFLTLIGRGLSKHASKFPSWESLFTLSAPQLQELGIEPPRTRRYLVHWIQRYRCGAFGPGADFQYVKNGEALLKIASTPATKLVDLKWVVNVPPEGQAMPNHLHRPASYTVSGLKTISGPYAVQLPGNAGAVVKVTEGMWEDRQGYKVDGGERRQAMIRAKKRSAARRAERESALSGAS</sequence>
<dbReference type="PANTHER" id="PTHR28235">
    <property type="entry name" value="PROTEIN FYV4, MITOCHONDRIAL"/>
    <property type="match status" value="1"/>
</dbReference>
<evidence type="ECO:0000256" key="5">
    <source>
        <dbReference type="SAM" id="MobiDB-lite"/>
    </source>
</evidence>
<evidence type="ECO:0000256" key="1">
    <source>
        <dbReference type="ARBA" id="ARBA00004173"/>
    </source>
</evidence>
<evidence type="ECO:0000256" key="3">
    <source>
        <dbReference type="ARBA" id="ARBA00023128"/>
    </source>
</evidence>
<organism evidence="7 8">
    <name type="scientific">Ophiocordyceps australis</name>
    <dbReference type="NCBI Taxonomy" id="1399860"/>
    <lineage>
        <taxon>Eukaryota</taxon>
        <taxon>Fungi</taxon>
        <taxon>Dikarya</taxon>
        <taxon>Ascomycota</taxon>
        <taxon>Pezizomycotina</taxon>
        <taxon>Sordariomycetes</taxon>
        <taxon>Hypocreomycetidae</taxon>
        <taxon>Hypocreales</taxon>
        <taxon>Ophiocordycipitaceae</taxon>
        <taxon>Ophiocordyceps</taxon>
    </lineage>
</organism>
<feature type="region of interest" description="Disordered" evidence="5">
    <location>
        <begin position="217"/>
        <end position="239"/>
    </location>
</feature>
<protein>
    <recommendedName>
        <fullName evidence="4">Small ribosomal subunit protein mS41</fullName>
    </recommendedName>
</protein>
<dbReference type="InterPro" id="IPR013761">
    <property type="entry name" value="SAM/pointed_sf"/>
</dbReference>
<dbReference type="EMBL" id="NJET01000024">
    <property type="protein sequence ID" value="PHH64932.1"/>
    <property type="molecule type" value="Genomic_DNA"/>
</dbReference>
<gene>
    <name evidence="7" type="ORF">CDD81_3789</name>
</gene>
<evidence type="ECO:0000313" key="8">
    <source>
        <dbReference type="Proteomes" id="UP000226192"/>
    </source>
</evidence>
<evidence type="ECO:0000256" key="2">
    <source>
        <dbReference type="ARBA" id="ARBA00010492"/>
    </source>
</evidence>
<comment type="caution">
    <text evidence="7">The sequence shown here is derived from an EMBL/GenBank/DDBJ whole genome shotgun (WGS) entry which is preliminary data.</text>
</comment>
<dbReference type="AlphaFoldDB" id="A0A2C5YCF0"/>
<dbReference type="SUPFAM" id="SSF47769">
    <property type="entry name" value="SAM/Pointed domain"/>
    <property type="match status" value="1"/>
</dbReference>
<accession>A0A2C5YCF0</accession>
<dbReference type="Proteomes" id="UP000226192">
    <property type="component" value="Unassembled WGS sequence"/>
</dbReference>
<dbReference type="Pfam" id="PF09597">
    <property type="entry name" value="SAM_Ribosomal_mS41"/>
    <property type="match status" value="1"/>
</dbReference>
<dbReference type="GO" id="GO:0005739">
    <property type="term" value="C:mitochondrion"/>
    <property type="evidence" value="ECO:0007669"/>
    <property type="project" value="UniProtKB-SubCell"/>
</dbReference>
<dbReference type="OrthoDB" id="18595at2759"/>
<dbReference type="SMART" id="SM01238">
    <property type="entry name" value="IGR"/>
    <property type="match status" value="1"/>
</dbReference>
<dbReference type="PANTHER" id="PTHR28235:SF1">
    <property type="entry name" value="SMALL RIBOSOMAL SUBUNIT PROTEIN MS41"/>
    <property type="match status" value="1"/>
</dbReference>
<keyword evidence="3" id="KW-0496">Mitochondrion</keyword>
<evidence type="ECO:0000313" key="7">
    <source>
        <dbReference type="EMBL" id="PHH64932.1"/>
    </source>
</evidence>
<keyword evidence="8" id="KW-1185">Reference proteome</keyword>
<reference evidence="7 8" key="1">
    <citation type="submission" date="2017-06" db="EMBL/GenBank/DDBJ databases">
        <title>Ant-infecting Ophiocordyceps genomes reveal a high diversity of potential behavioral manipulation genes and a possible major role for enterotoxins.</title>
        <authorList>
            <person name="De Bekker C."/>
            <person name="Evans H.C."/>
            <person name="Brachmann A."/>
            <person name="Hughes D.P."/>
        </authorList>
    </citation>
    <scope>NUCLEOTIDE SEQUENCE [LARGE SCALE GENOMIC DNA]</scope>
    <source>
        <strain evidence="7 8">Map64</strain>
    </source>
</reference>
<feature type="domain" description="Small ribosomal subunit protein mS41 SAM" evidence="6">
    <location>
        <begin position="59"/>
        <end position="115"/>
    </location>
</feature>
<name>A0A2C5YCF0_9HYPO</name>